<comment type="caution">
    <text evidence="1">The sequence shown here is derived from an EMBL/GenBank/DDBJ whole genome shotgun (WGS) entry which is preliminary data.</text>
</comment>
<keyword evidence="2" id="KW-1185">Reference proteome</keyword>
<dbReference type="AlphaFoldDB" id="A0A9J6F997"/>
<dbReference type="GO" id="GO:0003676">
    <property type="term" value="F:nucleic acid binding"/>
    <property type="evidence" value="ECO:0007669"/>
    <property type="project" value="InterPro"/>
</dbReference>
<dbReference type="InterPro" id="IPR036397">
    <property type="entry name" value="RNaseH_sf"/>
</dbReference>
<dbReference type="SUPFAM" id="SSF53098">
    <property type="entry name" value="Ribonuclease H-like"/>
    <property type="match status" value="1"/>
</dbReference>
<organism evidence="1 2">
    <name type="scientific">Haemaphysalis longicornis</name>
    <name type="common">Bush tick</name>
    <dbReference type="NCBI Taxonomy" id="44386"/>
    <lineage>
        <taxon>Eukaryota</taxon>
        <taxon>Metazoa</taxon>
        <taxon>Ecdysozoa</taxon>
        <taxon>Arthropoda</taxon>
        <taxon>Chelicerata</taxon>
        <taxon>Arachnida</taxon>
        <taxon>Acari</taxon>
        <taxon>Parasitiformes</taxon>
        <taxon>Ixodida</taxon>
        <taxon>Ixodoidea</taxon>
        <taxon>Ixodidae</taxon>
        <taxon>Haemaphysalinae</taxon>
        <taxon>Haemaphysalis</taxon>
    </lineage>
</organism>
<proteinExistence type="predicted"/>
<sequence length="99" mass="11441">MEDEIWRYCSSCHGCQTRANLRPSDNVPIEPLVRSKYPFEQVNIDVIGPLEPVSARGHRYAFCIVDLCTRWPEVGDVRRPVARVHQDGDTRGYRISLRN</sequence>
<gene>
    <name evidence="1" type="ORF">HPB48_017250</name>
</gene>
<accession>A0A9J6F997</accession>
<protein>
    <submittedName>
        <fullName evidence="1">Uncharacterized protein</fullName>
    </submittedName>
</protein>
<dbReference type="OrthoDB" id="6431486at2759"/>
<evidence type="ECO:0000313" key="2">
    <source>
        <dbReference type="Proteomes" id="UP000821853"/>
    </source>
</evidence>
<evidence type="ECO:0000313" key="1">
    <source>
        <dbReference type="EMBL" id="KAH9359530.1"/>
    </source>
</evidence>
<dbReference type="EMBL" id="JABSTR010000001">
    <property type="protein sequence ID" value="KAH9359530.1"/>
    <property type="molecule type" value="Genomic_DNA"/>
</dbReference>
<reference evidence="1 2" key="1">
    <citation type="journal article" date="2020" name="Cell">
        <title>Large-Scale Comparative Analyses of Tick Genomes Elucidate Their Genetic Diversity and Vector Capacities.</title>
        <authorList>
            <consortium name="Tick Genome and Microbiome Consortium (TIGMIC)"/>
            <person name="Jia N."/>
            <person name="Wang J."/>
            <person name="Shi W."/>
            <person name="Du L."/>
            <person name="Sun Y."/>
            <person name="Zhan W."/>
            <person name="Jiang J.F."/>
            <person name="Wang Q."/>
            <person name="Zhang B."/>
            <person name="Ji P."/>
            <person name="Bell-Sakyi L."/>
            <person name="Cui X.M."/>
            <person name="Yuan T.T."/>
            <person name="Jiang B.G."/>
            <person name="Yang W.F."/>
            <person name="Lam T.T."/>
            <person name="Chang Q.C."/>
            <person name="Ding S.J."/>
            <person name="Wang X.J."/>
            <person name="Zhu J.G."/>
            <person name="Ruan X.D."/>
            <person name="Zhao L."/>
            <person name="Wei J.T."/>
            <person name="Ye R.Z."/>
            <person name="Que T.C."/>
            <person name="Du C.H."/>
            <person name="Zhou Y.H."/>
            <person name="Cheng J.X."/>
            <person name="Dai P.F."/>
            <person name="Guo W.B."/>
            <person name="Han X.H."/>
            <person name="Huang E.J."/>
            <person name="Li L.F."/>
            <person name="Wei W."/>
            <person name="Gao Y.C."/>
            <person name="Liu J.Z."/>
            <person name="Shao H.Z."/>
            <person name="Wang X."/>
            <person name="Wang C.C."/>
            <person name="Yang T.C."/>
            <person name="Huo Q.B."/>
            <person name="Li W."/>
            <person name="Chen H.Y."/>
            <person name="Chen S.E."/>
            <person name="Zhou L.G."/>
            <person name="Ni X.B."/>
            <person name="Tian J.H."/>
            <person name="Sheng Y."/>
            <person name="Liu T."/>
            <person name="Pan Y.S."/>
            <person name="Xia L.Y."/>
            <person name="Li J."/>
            <person name="Zhao F."/>
            <person name="Cao W.C."/>
        </authorList>
    </citation>
    <scope>NUCLEOTIDE SEQUENCE [LARGE SCALE GENOMIC DNA]</scope>
    <source>
        <strain evidence="1">HaeL-2018</strain>
    </source>
</reference>
<dbReference type="VEuPathDB" id="VectorBase:HLOH_057619"/>
<dbReference type="Gene3D" id="3.30.420.10">
    <property type="entry name" value="Ribonuclease H-like superfamily/Ribonuclease H"/>
    <property type="match status" value="1"/>
</dbReference>
<name>A0A9J6F997_HAELO</name>
<dbReference type="OMA" id="MEDEIWR"/>
<dbReference type="InterPro" id="IPR012337">
    <property type="entry name" value="RNaseH-like_sf"/>
</dbReference>
<dbReference type="Proteomes" id="UP000821853">
    <property type="component" value="Chromosome 1"/>
</dbReference>